<dbReference type="Proteomes" id="UP001300502">
    <property type="component" value="Unassembled WGS sequence"/>
</dbReference>
<keyword evidence="3" id="KW-1185">Reference proteome</keyword>
<evidence type="ECO:0000256" key="1">
    <source>
        <dbReference type="SAM" id="Phobius"/>
    </source>
</evidence>
<accession>A0AAV9I3Z3</accession>
<evidence type="ECO:0008006" key="4">
    <source>
        <dbReference type="Google" id="ProtNLM"/>
    </source>
</evidence>
<gene>
    <name evidence="2" type="ORF">GAYE_PCTG32G0770</name>
</gene>
<reference evidence="2 3" key="1">
    <citation type="submission" date="2022-07" db="EMBL/GenBank/DDBJ databases">
        <title>Genome-wide signatures of adaptation to extreme environments.</title>
        <authorList>
            <person name="Cho C.H."/>
            <person name="Yoon H.S."/>
        </authorList>
    </citation>
    <scope>NUCLEOTIDE SEQUENCE [LARGE SCALE GENOMIC DNA]</scope>
    <source>
        <strain evidence="2 3">108.79 E11</strain>
    </source>
</reference>
<organism evidence="2 3">
    <name type="scientific">Galdieria yellowstonensis</name>
    <dbReference type="NCBI Taxonomy" id="3028027"/>
    <lineage>
        <taxon>Eukaryota</taxon>
        <taxon>Rhodophyta</taxon>
        <taxon>Bangiophyceae</taxon>
        <taxon>Galdieriales</taxon>
        <taxon>Galdieriaceae</taxon>
        <taxon>Galdieria</taxon>
    </lineage>
</organism>
<evidence type="ECO:0000313" key="2">
    <source>
        <dbReference type="EMBL" id="KAK4522880.1"/>
    </source>
</evidence>
<dbReference type="EMBL" id="JANCYU010000009">
    <property type="protein sequence ID" value="KAK4522880.1"/>
    <property type="molecule type" value="Genomic_DNA"/>
</dbReference>
<sequence>MALYFENVEWFVAAALMIGLWLLYLWFFGIKNTNNYLKSHIVQWKSPGVSEQIEVRQNRSNRSVWRQVFSLLGDEVKQLQLEHQKLHSSTKDWIHRTNSDLMLLRNAINKLHPTPKTAQNVRRKRLSLHPSMSLAFSIQDGNLRI</sequence>
<keyword evidence="1" id="KW-0472">Membrane</keyword>
<comment type="caution">
    <text evidence="2">The sequence shown here is derived from an EMBL/GenBank/DDBJ whole genome shotgun (WGS) entry which is preliminary data.</text>
</comment>
<keyword evidence="1" id="KW-1133">Transmembrane helix</keyword>
<dbReference type="AlphaFoldDB" id="A0AAV9I3Z3"/>
<name>A0AAV9I3Z3_9RHOD</name>
<protein>
    <recommendedName>
        <fullName evidence="4">ATP synthase F0 subunit 8</fullName>
    </recommendedName>
</protein>
<keyword evidence="1" id="KW-0812">Transmembrane</keyword>
<evidence type="ECO:0000313" key="3">
    <source>
        <dbReference type="Proteomes" id="UP001300502"/>
    </source>
</evidence>
<proteinExistence type="predicted"/>
<feature type="transmembrane region" description="Helical" evidence="1">
    <location>
        <begin position="12"/>
        <end position="30"/>
    </location>
</feature>